<dbReference type="AlphaFoldDB" id="A0A151MHW7"/>
<comment type="caution">
    <text evidence="2">The sequence shown here is derived from an EMBL/GenBank/DDBJ whole genome shotgun (WGS) entry which is preliminary data.</text>
</comment>
<feature type="region of interest" description="Disordered" evidence="1">
    <location>
        <begin position="26"/>
        <end position="99"/>
    </location>
</feature>
<feature type="compositionally biased region" description="Polar residues" evidence="1">
    <location>
        <begin position="82"/>
        <end position="99"/>
    </location>
</feature>
<accession>A0A151MHW7</accession>
<reference evidence="2 3" key="1">
    <citation type="journal article" date="2012" name="Genome Biol.">
        <title>Sequencing three crocodilian genomes to illuminate the evolution of archosaurs and amniotes.</title>
        <authorList>
            <person name="St John J.A."/>
            <person name="Braun E.L."/>
            <person name="Isberg S.R."/>
            <person name="Miles L.G."/>
            <person name="Chong A.Y."/>
            <person name="Gongora J."/>
            <person name="Dalzell P."/>
            <person name="Moran C."/>
            <person name="Bed'hom B."/>
            <person name="Abzhanov A."/>
            <person name="Burgess S.C."/>
            <person name="Cooksey A.M."/>
            <person name="Castoe T.A."/>
            <person name="Crawford N.G."/>
            <person name="Densmore L.D."/>
            <person name="Drew J.C."/>
            <person name="Edwards S.V."/>
            <person name="Faircloth B.C."/>
            <person name="Fujita M.K."/>
            <person name="Greenwold M.J."/>
            <person name="Hoffmann F.G."/>
            <person name="Howard J.M."/>
            <person name="Iguchi T."/>
            <person name="Janes D.E."/>
            <person name="Khan S.Y."/>
            <person name="Kohno S."/>
            <person name="de Koning A.J."/>
            <person name="Lance S.L."/>
            <person name="McCarthy F.M."/>
            <person name="McCormack J.E."/>
            <person name="Merchant M.E."/>
            <person name="Peterson D.G."/>
            <person name="Pollock D.D."/>
            <person name="Pourmand N."/>
            <person name="Raney B.J."/>
            <person name="Roessler K.A."/>
            <person name="Sanford J.R."/>
            <person name="Sawyer R.H."/>
            <person name="Schmidt C.J."/>
            <person name="Triplett E.W."/>
            <person name="Tuberville T.D."/>
            <person name="Venegas-Anaya M."/>
            <person name="Howard J.T."/>
            <person name="Jarvis E.D."/>
            <person name="Guillette L.J.Jr."/>
            <person name="Glenn T.C."/>
            <person name="Green R.E."/>
            <person name="Ray D.A."/>
        </authorList>
    </citation>
    <scope>NUCLEOTIDE SEQUENCE [LARGE SCALE GENOMIC DNA]</scope>
    <source>
        <strain evidence="2">KSC_2009_1</strain>
    </source>
</reference>
<dbReference type="Proteomes" id="UP000050525">
    <property type="component" value="Unassembled WGS sequence"/>
</dbReference>
<dbReference type="EMBL" id="AKHW03006127">
    <property type="protein sequence ID" value="KYO24122.1"/>
    <property type="molecule type" value="Genomic_DNA"/>
</dbReference>
<keyword evidence="3" id="KW-1185">Reference proteome</keyword>
<gene>
    <name evidence="2" type="ORF">Y1Q_0022932</name>
</gene>
<proteinExistence type="predicted"/>
<sequence length="99" mass="11096">MLRVCVQVLGEKAEKFTMFGDHGTVESYDSSDVTQRHQHTNRQSLCSTKPRINPALTSEQGSVTKGKRIQADRKRNPAFPVETQSLQHDASGERSQNPE</sequence>
<evidence type="ECO:0000313" key="3">
    <source>
        <dbReference type="Proteomes" id="UP000050525"/>
    </source>
</evidence>
<name>A0A151MHW7_ALLMI</name>
<protein>
    <submittedName>
        <fullName evidence="2">Uncharacterized protein</fullName>
    </submittedName>
</protein>
<organism evidence="2 3">
    <name type="scientific">Alligator mississippiensis</name>
    <name type="common">American alligator</name>
    <dbReference type="NCBI Taxonomy" id="8496"/>
    <lineage>
        <taxon>Eukaryota</taxon>
        <taxon>Metazoa</taxon>
        <taxon>Chordata</taxon>
        <taxon>Craniata</taxon>
        <taxon>Vertebrata</taxon>
        <taxon>Euteleostomi</taxon>
        <taxon>Archelosauria</taxon>
        <taxon>Archosauria</taxon>
        <taxon>Crocodylia</taxon>
        <taxon>Alligatoridae</taxon>
        <taxon>Alligatorinae</taxon>
        <taxon>Alligator</taxon>
    </lineage>
</organism>
<evidence type="ECO:0000313" key="2">
    <source>
        <dbReference type="EMBL" id="KYO24122.1"/>
    </source>
</evidence>
<evidence type="ECO:0000256" key="1">
    <source>
        <dbReference type="SAM" id="MobiDB-lite"/>
    </source>
</evidence>